<dbReference type="EMBL" id="UGTS01000004">
    <property type="protein sequence ID" value="SUC19476.1"/>
    <property type="molecule type" value="Genomic_DNA"/>
</dbReference>
<evidence type="ECO:0000313" key="1">
    <source>
        <dbReference type="EMBL" id="SUC19476.1"/>
    </source>
</evidence>
<protein>
    <submittedName>
        <fullName evidence="1">Adhesin</fullName>
    </submittedName>
</protein>
<organism evidence="1 2">
    <name type="scientific">Proteus mirabilis</name>
    <dbReference type="NCBI Taxonomy" id="584"/>
    <lineage>
        <taxon>Bacteria</taxon>
        <taxon>Pseudomonadati</taxon>
        <taxon>Pseudomonadota</taxon>
        <taxon>Gammaproteobacteria</taxon>
        <taxon>Enterobacterales</taxon>
        <taxon>Morganellaceae</taxon>
        <taxon>Proteus</taxon>
    </lineage>
</organism>
<evidence type="ECO:0000313" key="2">
    <source>
        <dbReference type="Proteomes" id="UP000254191"/>
    </source>
</evidence>
<dbReference type="AlphaFoldDB" id="A0A379FI16"/>
<gene>
    <name evidence="1" type="ORF">NCTC11938_01298</name>
</gene>
<proteinExistence type="predicted"/>
<name>A0A379FI16_PROMI</name>
<sequence>MGDVESGWLHVQKRHFSGAQNASQFTLSEQEIKDILLSPAVIKIPINKTRESYNKNTNSIDILYERVIQLDKNIGIDKFSKQPTNIITMLTDKNGNLITTTPGEIK</sequence>
<dbReference type="Proteomes" id="UP000254191">
    <property type="component" value="Unassembled WGS sequence"/>
</dbReference>
<reference evidence="1 2" key="1">
    <citation type="submission" date="2018-06" db="EMBL/GenBank/DDBJ databases">
        <authorList>
            <consortium name="Pathogen Informatics"/>
            <person name="Doyle S."/>
        </authorList>
    </citation>
    <scope>NUCLEOTIDE SEQUENCE [LARGE SCALE GENOMIC DNA]</scope>
    <source>
        <strain evidence="1 2">NCTC11938</strain>
    </source>
</reference>
<accession>A0A379FI16</accession>